<evidence type="ECO:0000256" key="1">
    <source>
        <dbReference type="SAM" id="Coils"/>
    </source>
</evidence>
<keyword evidence="5" id="KW-1185">Reference proteome</keyword>
<keyword evidence="1" id="KW-0175">Coiled coil</keyword>
<feature type="compositionally biased region" description="Basic and acidic residues" evidence="2">
    <location>
        <begin position="179"/>
        <end position="197"/>
    </location>
</feature>
<evidence type="ECO:0000313" key="5">
    <source>
        <dbReference type="Proteomes" id="UP000749559"/>
    </source>
</evidence>
<feature type="region of interest" description="Disordered" evidence="2">
    <location>
        <begin position="230"/>
        <end position="332"/>
    </location>
</feature>
<feature type="region of interest" description="Disordered" evidence="2">
    <location>
        <begin position="1"/>
        <end position="100"/>
    </location>
</feature>
<evidence type="ECO:0000313" key="4">
    <source>
        <dbReference type="EMBL" id="CAH1796530.1"/>
    </source>
</evidence>
<feature type="compositionally biased region" description="Polar residues" evidence="2">
    <location>
        <begin position="149"/>
        <end position="169"/>
    </location>
</feature>
<organism evidence="4 5">
    <name type="scientific">Owenia fusiformis</name>
    <name type="common">Polychaete worm</name>
    <dbReference type="NCBI Taxonomy" id="6347"/>
    <lineage>
        <taxon>Eukaryota</taxon>
        <taxon>Metazoa</taxon>
        <taxon>Spiralia</taxon>
        <taxon>Lophotrochozoa</taxon>
        <taxon>Annelida</taxon>
        <taxon>Polychaeta</taxon>
        <taxon>Sedentaria</taxon>
        <taxon>Canalipalpata</taxon>
        <taxon>Sabellida</taxon>
        <taxon>Oweniida</taxon>
        <taxon>Oweniidae</taxon>
        <taxon>Owenia</taxon>
    </lineage>
</organism>
<feature type="coiled-coil region" evidence="1">
    <location>
        <begin position="451"/>
        <end position="478"/>
    </location>
</feature>
<keyword evidence="3" id="KW-1133">Transmembrane helix</keyword>
<gene>
    <name evidence="4" type="ORF">OFUS_LOCUS20929</name>
</gene>
<feature type="compositionally biased region" description="Acidic residues" evidence="2">
    <location>
        <begin position="302"/>
        <end position="317"/>
    </location>
</feature>
<feature type="compositionally biased region" description="Polar residues" evidence="2">
    <location>
        <begin position="200"/>
        <end position="216"/>
    </location>
</feature>
<feature type="region of interest" description="Disordered" evidence="2">
    <location>
        <begin position="114"/>
        <end position="216"/>
    </location>
</feature>
<feature type="transmembrane region" description="Helical" evidence="3">
    <location>
        <begin position="372"/>
        <end position="399"/>
    </location>
</feature>
<feature type="compositionally biased region" description="Low complexity" evidence="2">
    <location>
        <begin position="270"/>
        <end position="298"/>
    </location>
</feature>
<protein>
    <submittedName>
        <fullName evidence="4">Uncharacterized protein</fullName>
    </submittedName>
</protein>
<feature type="compositionally biased region" description="Polar residues" evidence="2">
    <location>
        <begin position="257"/>
        <end position="269"/>
    </location>
</feature>
<feature type="compositionally biased region" description="Low complexity" evidence="2">
    <location>
        <begin position="32"/>
        <end position="43"/>
    </location>
</feature>
<accession>A0A8S4PT91</accession>
<dbReference type="Proteomes" id="UP000749559">
    <property type="component" value="Unassembled WGS sequence"/>
</dbReference>
<evidence type="ECO:0000256" key="2">
    <source>
        <dbReference type="SAM" id="MobiDB-lite"/>
    </source>
</evidence>
<feature type="non-terminal residue" evidence="4">
    <location>
        <position position="1"/>
    </location>
</feature>
<proteinExistence type="predicted"/>
<sequence length="527" mass="58207">MSRSNSDSDDGGTKLKGWALVNNKGDIENGSESDSATSSQSSSGYIKVSPDEVSFHKSQPVEPAEPTSDEEPPRDINQSHESSLDHLAGQQQDLIGPLEQPAMLKLDVTLEPVVNLKDDPESPGPLQGPKEAPGTSSYDSFEAVEGNSPPVSGTYSTSVLEASEPSSVDSDVICSSPHTQEEKIEVEQSTEENKPMETDGSVTVPTGKASLNENSGTKLAETLKSIIMEREKDNLVNTDSEGSDFVRLDEFEFPDINDTNPSQESKMTASSSSNSSVFSNFNFLRRSRSRSSGSGSSNSREEDNESEPAEDEVDDRVESDISGVDIPDDDPEFIDEDLSHKSYDIADLWDGVANENARRRNLHHSPNSSLNYRLNCLAICAVFFAVGIGFGHFIGNIFIGSSYDFYENQAFHKGQVRKMQSLQDDYMICMNQRDSTIEKLITLSKVYNTTEEAHKQTISNLETELGELQTKLKGTQNQLPVVSSKEDEFRRRIFTLKSKLHDVNIETASRESECKRKVLQLEEKLQN</sequence>
<dbReference type="EMBL" id="CAIIXF020000010">
    <property type="protein sequence ID" value="CAH1796530.1"/>
    <property type="molecule type" value="Genomic_DNA"/>
</dbReference>
<reference evidence="4" key="1">
    <citation type="submission" date="2022-03" db="EMBL/GenBank/DDBJ databases">
        <authorList>
            <person name="Martin C."/>
        </authorList>
    </citation>
    <scope>NUCLEOTIDE SEQUENCE</scope>
</reference>
<comment type="caution">
    <text evidence="4">The sequence shown here is derived from an EMBL/GenBank/DDBJ whole genome shotgun (WGS) entry which is preliminary data.</text>
</comment>
<name>A0A8S4PT91_OWEFU</name>
<dbReference type="AlphaFoldDB" id="A0A8S4PT91"/>
<evidence type="ECO:0000256" key="3">
    <source>
        <dbReference type="SAM" id="Phobius"/>
    </source>
</evidence>
<keyword evidence="3" id="KW-0812">Transmembrane</keyword>
<feature type="compositionally biased region" description="Basic and acidic residues" evidence="2">
    <location>
        <begin position="71"/>
        <end position="84"/>
    </location>
</feature>
<keyword evidence="3" id="KW-0472">Membrane</keyword>